<evidence type="ECO:0000256" key="4">
    <source>
        <dbReference type="RuleBase" id="RU004514"/>
    </source>
</evidence>
<accession>A0A3G6J844</accession>
<dbReference type="OrthoDB" id="9804072at2"/>
<keyword evidence="1 2" id="KW-0663">Pyridoxal phosphate</keyword>
<proteinExistence type="inferred from homology"/>
<dbReference type="PANTHER" id="PTHR10146:SF14">
    <property type="entry name" value="PYRIDOXAL PHOSPHATE HOMEOSTASIS PROTEIN"/>
    <property type="match status" value="1"/>
</dbReference>
<dbReference type="Pfam" id="PF01168">
    <property type="entry name" value="Ala_racemase_N"/>
    <property type="match status" value="1"/>
</dbReference>
<dbReference type="RefSeq" id="WP_123928708.1">
    <property type="nucleotide sequence ID" value="NZ_CP033896.1"/>
</dbReference>
<dbReference type="KEGG" id="ccho:CCHOA_07755"/>
<protein>
    <recommendedName>
        <fullName evidence="2">Pyridoxal phosphate homeostasis protein</fullName>
        <shortName evidence="2">PLP homeostasis protein</shortName>
    </recommendedName>
</protein>
<evidence type="ECO:0000313" key="6">
    <source>
        <dbReference type="EMBL" id="AZA13943.1"/>
    </source>
</evidence>
<evidence type="ECO:0000259" key="5">
    <source>
        <dbReference type="Pfam" id="PF01168"/>
    </source>
</evidence>
<dbReference type="EMBL" id="CP033896">
    <property type="protein sequence ID" value="AZA13943.1"/>
    <property type="molecule type" value="Genomic_DNA"/>
</dbReference>
<dbReference type="GO" id="GO:0030170">
    <property type="term" value="F:pyridoxal phosphate binding"/>
    <property type="evidence" value="ECO:0007669"/>
    <property type="project" value="UniProtKB-UniRule"/>
</dbReference>
<dbReference type="AlphaFoldDB" id="A0A3G6J844"/>
<dbReference type="HAMAP" id="MF_02087">
    <property type="entry name" value="PLP_homeostasis"/>
    <property type="match status" value="1"/>
</dbReference>
<comment type="similarity">
    <text evidence="2 4">Belongs to the pyridoxal phosphate-binding protein YggS/PROSC family.</text>
</comment>
<dbReference type="SUPFAM" id="SSF51419">
    <property type="entry name" value="PLP-binding barrel"/>
    <property type="match status" value="1"/>
</dbReference>
<keyword evidence="7" id="KW-1185">Reference proteome</keyword>
<evidence type="ECO:0000256" key="3">
    <source>
        <dbReference type="PIRSR" id="PIRSR004848-1"/>
    </source>
</evidence>
<evidence type="ECO:0000313" key="7">
    <source>
        <dbReference type="Proteomes" id="UP000269019"/>
    </source>
</evidence>
<dbReference type="InterPro" id="IPR011078">
    <property type="entry name" value="PyrdxlP_homeostasis"/>
</dbReference>
<feature type="modified residue" description="N6-(pyridoxal phosphate)lysine" evidence="2 3">
    <location>
        <position position="60"/>
    </location>
</feature>
<dbReference type="NCBIfam" id="TIGR00044">
    <property type="entry name" value="YggS family pyridoxal phosphate-dependent enzyme"/>
    <property type="match status" value="1"/>
</dbReference>
<name>A0A3G6J844_9CORY</name>
<comment type="cofactor">
    <cofactor evidence="3">
        <name>pyridoxal 5'-phosphate</name>
        <dbReference type="ChEBI" id="CHEBI:597326"/>
    </cofactor>
</comment>
<dbReference type="Proteomes" id="UP000269019">
    <property type="component" value="Chromosome"/>
</dbReference>
<dbReference type="PIRSF" id="PIRSF004848">
    <property type="entry name" value="YBL036c_PLPDEIII"/>
    <property type="match status" value="1"/>
</dbReference>
<gene>
    <name evidence="6" type="ORF">CCHOA_07755</name>
</gene>
<evidence type="ECO:0000256" key="1">
    <source>
        <dbReference type="ARBA" id="ARBA00022898"/>
    </source>
</evidence>
<dbReference type="PANTHER" id="PTHR10146">
    <property type="entry name" value="PROLINE SYNTHETASE CO-TRANSCRIBED BACTERIAL HOMOLOG PROTEIN"/>
    <property type="match status" value="1"/>
</dbReference>
<evidence type="ECO:0000256" key="2">
    <source>
        <dbReference type="HAMAP-Rule" id="MF_02087"/>
    </source>
</evidence>
<dbReference type="InterPro" id="IPR029066">
    <property type="entry name" value="PLP-binding_barrel"/>
</dbReference>
<reference evidence="6 7" key="1">
    <citation type="submission" date="2018-11" db="EMBL/GenBank/DDBJ databases">
        <authorList>
            <person name="Kleinhagauer T."/>
            <person name="Glaeser S.P."/>
            <person name="Spergser J."/>
            <person name="Ruckert C."/>
            <person name="Kaempfer P."/>
            <person name="Busse H.-J."/>
        </authorList>
    </citation>
    <scope>NUCLEOTIDE SEQUENCE [LARGE SCALE GENOMIC DNA]</scope>
    <source>
        <strain evidence="6 7">200CH</strain>
    </source>
</reference>
<sequence length="257" mass="27071">MDDAETTNHTASAGHLDDPATSARYDELAAGLAKVQARITEAAELAQRNPAGITLLPVTKYHPVTDVALLHQLGVTAVGESRINDAASKAAAVPEIAIHFIGQVQSKKTAAIARTCQAVHSVDSLRLVQRLEHGRALAVEAGLQPAERPLQVYLQYSYDNDPARGGTTPERIRALASTLMEECAHLTFAGIMMMPPPTVNPKTAFAKGAELLGELSATYGRTLGYSAGMSQDLEVAIGQGATIVRVGTAILGSPTLR</sequence>
<dbReference type="Gene3D" id="3.20.20.10">
    <property type="entry name" value="Alanine racemase"/>
    <property type="match status" value="1"/>
</dbReference>
<dbReference type="InterPro" id="IPR001608">
    <property type="entry name" value="Ala_racemase_N"/>
</dbReference>
<feature type="domain" description="Alanine racemase N-terminal" evidence="5">
    <location>
        <begin position="35"/>
        <end position="252"/>
    </location>
</feature>
<comment type="function">
    <text evidence="2">Pyridoxal 5'-phosphate (PLP)-binding protein, which is involved in PLP homeostasis.</text>
</comment>
<organism evidence="6 7">
    <name type="scientific">Corynebacterium choanae</name>
    <dbReference type="NCBI Taxonomy" id="1862358"/>
    <lineage>
        <taxon>Bacteria</taxon>
        <taxon>Bacillati</taxon>
        <taxon>Actinomycetota</taxon>
        <taxon>Actinomycetes</taxon>
        <taxon>Mycobacteriales</taxon>
        <taxon>Corynebacteriaceae</taxon>
        <taxon>Corynebacterium</taxon>
    </lineage>
</organism>